<dbReference type="Pfam" id="PF00092">
    <property type="entry name" value="VWA"/>
    <property type="match status" value="3"/>
</dbReference>
<dbReference type="InterPro" id="IPR002035">
    <property type="entry name" value="VWF_A"/>
</dbReference>
<proteinExistence type="predicted"/>
<dbReference type="InterPro" id="IPR050525">
    <property type="entry name" value="ECM_Assembly_Org"/>
</dbReference>
<dbReference type="FunFam" id="3.40.50.410:FF:000054">
    <property type="entry name" value="von Willebrand factor A domain containing 2"/>
    <property type="match status" value="1"/>
</dbReference>
<keyword evidence="4" id="KW-1015">Disulfide bond</keyword>
<comment type="caution">
    <text evidence="5">Lacks conserved residue(s) required for the propagation of feature annotation.</text>
</comment>
<dbReference type="PRINTS" id="PR00453">
    <property type="entry name" value="VWFADOMAIN"/>
</dbReference>
<dbReference type="Gene3D" id="3.40.50.410">
    <property type="entry name" value="von Willebrand factor, type A domain"/>
    <property type="match status" value="3"/>
</dbReference>
<evidence type="ECO:0000256" key="4">
    <source>
        <dbReference type="ARBA" id="ARBA00023157"/>
    </source>
</evidence>
<dbReference type="SUPFAM" id="SSF57184">
    <property type="entry name" value="Growth factor receptor domain"/>
    <property type="match status" value="1"/>
</dbReference>
<feature type="domain" description="EGF-like" evidence="7">
    <location>
        <begin position="260"/>
        <end position="297"/>
    </location>
</feature>
<feature type="domain" description="VWFA" evidence="8">
    <location>
        <begin position="307"/>
        <end position="444"/>
    </location>
</feature>
<evidence type="ECO:0000313" key="10">
    <source>
        <dbReference type="Proteomes" id="UP000018467"/>
    </source>
</evidence>
<dbReference type="PROSITE" id="PS50026">
    <property type="entry name" value="EGF_3"/>
    <property type="match status" value="2"/>
</dbReference>
<evidence type="ECO:0000256" key="6">
    <source>
        <dbReference type="SAM" id="MobiDB-lite"/>
    </source>
</evidence>
<organism evidence="9 10">
    <name type="scientific">Astyanax mexicanus</name>
    <name type="common">Blind cave fish</name>
    <name type="synonym">Astyanax fasciatus mexicanus</name>
    <dbReference type="NCBI Taxonomy" id="7994"/>
    <lineage>
        <taxon>Eukaryota</taxon>
        <taxon>Metazoa</taxon>
        <taxon>Chordata</taxon>
        <taxon>Craniata</taxon>
        <taxon>Vertebrata</taxon>
        <taxon>Euteleostomi</taxon>
        <taxon>Actinopterygii</taxon>
        <taxon>Neopterygii</taxon>
        <taxon>Teleostei</taxon>
        <taxon>Ostariophysi</taxon>
        <taxon>Characiformes</taxon>
        <taxon>Characoidei</taxon>
        <taxon>Acestrorhamphidae</taxon>
        <taxon>Acestrorhamphinae</taxon>
        <taxon>Astyanax</taxon>
    </lineage>
</organism>
<dbReference type="SMART" id="SM00181">
    <property type="entry name" value="EGF"/>
    <property type="match status" value="2"/>
</dbReference>
<dbReference type="AlphaFoldDB" id="A0A3B1JJ74"/>
<dbReference type="GeneTree" id="ENSGT00940000159040"/>
<dbReference type="FunFam" id="2.10.25.10:FF:000066">
    <property type="entry name" value="FAT atypical cadherin 4"/>
    <property type="match status" value="1"/>
</dbReference>
<dbReference type="InterPro" id="IPR036465">
    <property type="entry name" value="vWFA_dom_sf"/>
</dbReference>
<accession>A0A3B1JJ74</accession>
<sequence>KKNCESDLYVCSVCVLTVMKCSAAMDVLFLMDGSYSVGKGGFERSRHCVLKLCEALDVGPDTVSKVGVLVFGSNPKLEISLDSKHSKEDLRKRIKKIQYRGGSTQTGLALKYVLRKGFPNRGNSTVPRIVILLTDGKSQGAVQLAASELKQTGVSLFAVGVRYPRWEELHSIASVPVESHVFFAEHFTAERQPNLSTLFVGTYACVRKTLETVKELQGNFMCWKGSKGYSPYTSVCPFYRQEYTKAYKTLPAVCNRTVCSDPCDSQPCQNGGTCVSEGLEKYHCECPSGYGSDPNCAPMMTLDCSVEVLFLVESSTALTLEGFLRFKAFLKRFMQTVLSSDAPVKIGLAQYGKDVKLETLIGQHKEPVKMMRAVDSLQYQKGEAKTGNALRYVTRHGFQSAPVFADVQDDLPRVVVLITGTPSADPVVEPSKYARDREIFIIGIPELRAKICSVDNQGCLGQSVDLVFVLDASARVGKDNFIHLQDFVRSTSVQFDINRDVAQVGLVIYGRQPVSVFELDTHDSGSAVLRAVGEATYQGGRGSTGSALLHVHSRSLTMSKGARPGVNKVVVVLTDGSGAEDAAVPAQKLRDNGVSVFVISTGDVQKDNLLRIAGSEDHVITVPFYEELKYFEDVLVQMVCADVKKPVNLCRPNPCMNDGVCVLLNRTYRCECRGWEGPHCETRSRQQPSRGDLPRPAAQRRRHRMSSTELQQRYKEHRRRHAARPQ</sequence>
<dbReference type="InterPro" id="IPR009030">
    <property type="entry name" value="Growth_fac_rcpt_cys_sf"/>
</dbReference>
<dbReference type="InterPro" id="IPR001881">
    <property type="entry name" value="EGF-like_Ca-bd_dom"/>
</dbReference>
<feature type="domain" description="EGF-like" evidence="7">
    <location>
        <begin position="646"/>
        <end position="681"/>
    </location>
</feature>
<dbReference type="CDD" id="cd00054">
    <property type="entry name" value="EGF_CA"/>
    <property type="match status" value="1"/>
</dbReference>
<dbReference type="SMART" id="SM00179">
    <property type="entry name" value="EGF_CA"/>
    <property type="match status" value="2"/>
</dbReference>
<dbReference type="PROSITE" id="PS50234">
    <property type="entry name" value="VWFA"/>
    <property type="match status" value="3"/>
</dbReference>
<keyword evidence="1 5" id="KW-0245">EGF-like domain</keyword>
<feature type="region of interest" description="Disordered" evidence="6">
    <location>
        <begin position="678"/>
        <end position="726"/>
    </location>
</feature>
<keyword evidence="3" id="KW-0677">Repeat</keyword>
<dbReference type="PANTHER" id="PTHR24020">
    <property type="entry name" value="COLLAGEN ALPHA"/>
    <property type="match status" value="1"/>
</dbReference>
<reference evidence="9" key="4">
    <citation type="submission" date="2025-09" db="UniProtKB">
        <authorList>
            <consortium name="Ensembl"/>
        </authorList>
    </citation>
    <scope>IDENTIFICATION</scope>
</reference>
<reference evidence="10" key="2">
    <citation type="journal article" date="2014" name="Nat. Commun.">
        <title>The cavefish genome reveals candidate genes for eye loss.</title>
        <authorList>
            <person name="McGaugh S.E."/>
            <person name="Gross J.B."/>
            <person name="Aken B."/>
            <person name="Blin M."/>
            <person name="Borowsky R."/>
            <person name="Chalopin D."/>
            <person name="Hinaux H."/>
            <person name="Jeffery W.R."/>
            <person name="Keene A."/>
            <person name="Ma L."/>
            <person name="Minx P."/>
            <person name="Murphy D."/>
            <person name="O'Quin K.E."/>
            <person name="Retaux S."/>
            <person name="Rohner N."/>
            <person name="Searle S.M."/>
            <person name="Stahl B.A."/>
            <person name="Tabin C."/>
            <person name="Volff J.N."/>
            <person name="Yoshizawa M."/>
            <person name="Warren W.C."/>
        </authorList>
    </citation>
    <scope>NUCLEOTIDE SEQUENCE [LARGE SCALE GENOMIC DNA]</scope>
    <source>
        <strain evidence="10">female</strain>
    </source>
</reference>
<dbReference type="InterPro" id="IPR000742">
    <property type="entry name" value="EGF"/>
</dbReference>
<dbReference type="Gene3D" id="2.10.25.10">
    <property type="entry name" value="Laminin"/>
    <property type="match status" value="2"/>
</dbReference>
<dbReference type="Ensembl" id="ENSAMXT00000057449.1">
    <property type="protein sequence ID" value="ENSAMXP00000042388.1"/>
    <property type="gene ID" value="ENSAMXG00000015397.2"/>
</dbReference>
<dbReference type="GO" id="GO:0005509">
    <property type="term" value="F:calcium ion binding"/>
    <property type="evidence" value="ECO:0007669"/>
    <property type="project" value="InterPro"/>
</dbReference>
<dbReference type="Bgee" id="ENSAMXG00000015397">
    <property type="expression patterns" value="Expressed in head kidney and 14 other cell types or tissues"/>
</dbReference>
<evidence type="ECO:0000313" key="9">
    <source>
        <dbReference type="Ensembl" id="ENSAMXP00000042388.1"/>
    </source>
</evidence>
<evidence type="ECO:0000256" key="1">
    <source>
        <dbReference type="ARBA" id="ARBA00022536"/>
    </source>
</evidence>
<dbReference type="CDD" id="cd01450">
    <property type="entry name" value="vWFA_subfamily_ECM"/>
    <property type="match status" value="1"/>
</dbReference>
<feature type="domain" description="VWFA" evidence="8">
    <location>
        <begin position="465"/>
        <end position="635"/>
    </location>
</feature>
<name>A0A3B1JJ74_ASTMX</name>
<dbReference type="CDD" id="cd00053">
    <property type="entry name" value="EGF"/>
    <property type="match status" value="1"/>
</dbReference>
<evidence type="ECO:0000256" key="3">
    <source>
        <dbReference type="ARBA" id="ARBA00022737"/>
    </source>
</evidence>
<dbReference type="SMART" id="SM00327">
    <property type="entry name" value="VWA"/>
    <property type="match status" value="3"/>
</dbReference>
<feature type="compositionally biased region" description="Basic residues" evidence="6">
    <location>
        <begin position="715"/>
        <end position="726"/>
    </location>
</feature>
<evidence type="ECO:0000259" key="8">
    <source>
        <dbReference type="PROSITE" id="PS50234"/>
    </source>
</evidence>
<dbReference type="SUPFAM" id="SSF53300">
    <property type="entry name" value="vWA-like"/>
    <property type="match status" value="3"/>
</dbReference>
<reference evidence="10" key="1">
    <citation type="submission" date="2013-03" db="EMBL/GenBank/DDBJ databases">
        <authorList>
            <person name="Jeffery W."/>
            <person name="Warren W."/>
            <person name="Wilson R.K."/>
        </authorList>
    </citation>
    <scope>NUCLEOTIDE SEQUENCE</scope>
    <source>
        <strain evidence="10">female</strain>
    </source>
</reference>
<evidence type="ECO:0000256" key="2">
    <source>
        <dbReference type="ARBA" id="ARBA00022729"/>
    </source>
</evidence>
<keyword evidence="2" id="KW-0732">Signal</keyword>
<dbReference type="Pfam" id="PF00008">
    <property type="entry name" value="EGF"/>
    <property type="match status" value="1"/>
</dbReference>
<dbReference type="Proteomes" id="UP000018467">
    <property type="component" value="Unassembled WGS sequence"/>
</dbReference>
<evidence type="ECO:0000256" key="5">
    <source>
        <dbReference type="PROSITE-ProRule" id="PRU00076"/>
    </source>
</evidence>
<dbReference type="PROSITE" id="PS01186">
    <property type="entry name" value="EGF_2"/>
    <property type="match status" value="1"/>
</dbReference>
<feature type="domain" description="VWFA" evidence="8">
    <location>
        <begin position="26"/>
        <end position="203"/>
    </location>
</feature>
<evidence type="ECO:0000259" key="7">
    <source>
        <dbReference type="PROSITE" id="PS50026"/>
    </source>
</evidence>
<protein>
    <submittedName>
        <fullName evidence="9">von Willebrand factor A domain containing 2</fullName>
    </submittedName>
</protein>
<dbReference type="PANTHER" id="PTHR24020:SF37">
    <property type="entry name" value="VON WILLEBRAND FACTOR A DOMAIN-CONTAINING PROTEIN 2"/>
    <property type="match status" value="1"/>
</dbReference>
<reference evidence="9" key="3">
    <citation type="submission" date="2025-08" db="UniProtKB">
        <authorList>
            <consortium name="Ensembl"/>
        </authorList>
    </citation>
    <scope>IDENTIFICATION</scope>
</reference>
<keyword evidence="10" id="KW-1185">Reference proteome</keyword>